<evidence type="ECO:0000313" key="2">
    <source>
        <dbReference type="EMBL" id="KFN43906.1"/>
    </source>
</evidence>
<dbReference type="InterPro" id="IPR058513">
    <property type="entry name" value="DUF8200"/>
</dbReference>
<accession>A0A091AWW5</accession>
<evidence type="ECO:0000313" key="3">
    <source>
        <dbReference type="Proteomes" id="UP000029385"/>
    </source>
</evidence>
<dbReference type="Pfam" id="PF11617">
    <property type="entry name" value="Cu-binding_MopE"/>
    <property type="match status" value="1"/>
</dbReference>
<dbReference type="EMBL" id="AVCI01000004">
    <property type="protein sequence ID" value="KFN43906.1"/>
    <property type="molecule type" value="Genomic_DNA"/>
</dbReference>
<comment type="caution">
    <text evidence="2">The sequence shown here is derived from an EMBL/GenBank/DDBJ whole genome shotgun (WGS) entry which is preliminary data.</text>
</comment>
<proteinExistence type="predicted"/>
<dbReference type="Pfam" id="PF26624">
    <property type="entry name" value="DUF8200"/>
    <property type="match status" value="1"/>
</dbReference>
<dbReference type="Proteomes" id="UP000029385">
    <property type="component" value="Unassembled WGS sequence"/>
</dbReference>
<dbReference type="InterPro" id="IPR058067">
    <property type="entry name" value="CC_3452-like"/>
</dbReference>
<feature type="signal peptide" evidence="1">
    <location>
        <begin position="1"/>
        <end position="30"/>
    </location>
</feature>
<dbReference type="NCBIfam" id="NF047636">
    <property type="entry name" value="CC_3452_fam"/>
    <property type="match status" value="1"/>
</dbReference>
<feature type="chain" id="PRO_5001870988" evidence="1">
    <location>
        <begin position="31"/>
        <end position="289"/>
    </location>
</feature>
<evidence type="ECO:0000256" key="1">
    <source>
        <dbReference type="SAM" id="SignalP"/>
    </source>
</evidence>
<dbReference type="PATRIC" id="fig|1121015.4.peg.1118"/>
<gene>
    <name evidence="2" type="ORF">N789_08130</name>
</gene>
<dbReference type="eggNOG" id="COG5184">
    <property type="taxonomic scope" value="Bacteria"/>
</dbReference>
<dbReference type="STRING" id="1121015.GCA_000420545_02077"/>
<name>A0A091AWW5_9GAMM</name>
<keyword evidence="3" id="KW-1185">Reference proteome</keyword>
<protein>
    <submittedName>
        <fullName evidence="2">Uncharacterized protein</fullName>
    </submittedName>
</protein>
<dbReference type="AlphaFoldDB" id="A0A091AWW5"/>
<organism evidence="2 3">
    <name type="scientific">Arenimonas oryziterrae DSM 21050 = YC6267</name>
    <dbReference type="NCBI Taxonomy" id="1121015"/>
    <lineage>
        <taxon>Bacteria</taxon>
        <taxon>Pseudomonadati</taxon>
        <taxon>Pseudomonadota</taxon>
        <taxon>Gammaproteobacteria</taxon>
        <taxon>Lysobacterales</taxon>
        <taxon>Lysobacteraceae</taxon>
        <taxon>Arenimonas</taxon>
    </lineage>
</organism>
<dbReference type="RefSeq" id="WP_022969691.1">
    <property type="nucleotide sequence ID" value="NZ_ATVD01000003.1"/>
</dbReference>
<reference evidence="2 3" key="1">
    <citation type="submission" date="2013-09" db="EMBL/GenBank/DDBJ databases">
        <title>Genome sequencing of Arenimonas oryziterrae.</title>
        <authorList>
            <person name="Chen F."/>
            <person name="Wang G."/>
        </authorList>
    </citation>
    <scope>NUCLEOTIDE SEQUENCE [LARGE SCALE GENOMIC DNA]</scope>
    <source>
        <strain evidence="2 3">YC6267</strain>
    </source>
</reference>
<keyword evidence="1" id="KW-0732">Signal</keyword>
<dbReference type="InterPro" id="IPR021655">
    <property type="entry name" value="Put_metal-bd"/>
</dbReference>
<sequence>MKTPEPGWRVRAVIGAMLILTGGFAGAAQAQNFDYTAQLRGTSRVQGAVVASGITWQCSGAQCRTRGPWPIPGLGACKALAAKVGAVTSYGHPGAGLAPKMIEQCNVGVAGSLTAAPGASVMKPAVVPMRPVVPVTTPALDSARLRTRISLFDNLQRERDQAGKTAQAALPPAIGALATQRPGTAGLRLRTPQRVVASRGDDCDDREATAHPDAAEICDNRDNNCDGRVDEGQTLRFYLDADGDGHGDPGRIVDACPADQRSYADSGQWLVLTGNDCNDANPDQWHDCP</sequence>